<dbReference type="RefSeq" id="WP_162442587.1">
    <property type="nucleotide sequence ID" value="NZ_CP048222.1"/>
</dbReference>
<dbReference type="EMBL" id="CP048222">
    <property type="protein sequence ID" value="QHT66533.1"/>
    <property type="molecule type" value="Genomic_DNA"/>
</dbReference>
<sequence>MITSHQEGFNETFLMPDLQENWSLSITNTNHWGKAVFETKNHGNYWSAQVVDAGMYFYFLHDLSSIRTFKGRVHVLRQMVTKLNGSGSLVFLPD</sequence>
<reference evidence="1 2" key="1">
    <citation type="submission" date="2020-01" db="EMBL/GenBank/DDBJ databases">
        <authorList>
            <person name="Kim M.K."/>
        </authorList>
    </citation>
    <scope>NUCLEOTIDE SEQUENCE [LARGE SCALE GENOMIC DNA]</scope>
    <source>
        <strain evidence="1 2">172606-1</strain>
    </source>
</reference>
<dbReference type="KEGG" id="rhoz:GXP67_07615"/>
<gene>
    <name evidence="1" type="ORF">GXP67_07615</name>
</gene>
<protein>
    <submittedName>
        <fullName evidence="1">Uncharacterized protein</fullName>
    </submittedName>
</protein>
<evidence type="ECO:0000313" key="2">
    <source>
        <dbReference type="Proteomes" id="UP000480178"/>
    </source>
</evidence>
<accession>A0A6C0GFI1</accession>
<dbReference type="AlphaFoldDB" id="A0A6C0GFI1"/>
<dbReference type="Pfam" id="PF13585">
    <property type="entry name" value="CHU_C"/>
    <property type="match status" value="1"/>
</dbReference>
<organism evidence="1 2">
    <name type="scientific">Rhodocytophaga rosea</name>
    <dbReference type="NCBI Taxonomy" id="2704465"/>
    <lineage>
        <taxon>Bacteria</taxon>
        <taxon>Pseudomonadati</taxon>
        <taxon>Bacteroidota</taxon>
        <taxon>Cytophagia</taxon>
        <taxon>Cytophagales</taxon>
        <taxon>Rhodocytophagaceae</taxon>
        <taxon>Rhodocytophaga</taxon>
    </lineage>
</organism>
<proteinExistence type="predicted"/>
<dbReference type="Proteomes" id="UP000480178">
    <property type="component" value="Chromosome"/>
</dbReference>
<evidence type="ECO:0000313" key="1">
    <source>
        <dbReference type="EMBL" id="QHT66533.1"/>
    </source>
</evidence>
<name>A0A6C0GFI1_9BACT</name>
<keyword evidence="2" id="KW-1185">Reference proteome</keyword>